<reference evidence="2" key="1">
    <citation type="submission" date="2019-03" db="EMBL/GenBank/DDBJ databases">
        <title>Long read genome sequence of the mycoparasitic Pythium oligandrum ATCC 38472 isolated from sugarbeet rhizosphere.</title>
        <authorList>
            <person name="Gaulin E."/>
        </authorList>
    </citation>
    <scope>NUCLEOTIDE SEQUENCE</scope>
    <source>
        <strain evidence="2">ATCC 38472_TT</strain>
    </source>
</reference>
<gene>
    <name evidence="2" type="ORF">Poli38472_004644</name>
</gene>
<sequence length="140" mass="15672">MSAFNATRLDKLSDKVQHSSQWLARICSELAKKNHDEGTVAVLLRLQQVLQNEFQAYLQEAQRELAELRDNQNVIMDPEDISTDPEVVTHESTGTASPDVLEKSEASASLEPINGTKASHKLAKLIERKKQRRGIKSYGT</sequence>
<name>A0A8K1CAM1_PYTOL</name>
<organism evidence="2 3">
    <name type="scientific">Pythium oligandrum</name>
    <name type="common">Mycoparasitic fungus</name>
    <dbReference type="NCBI Taxonomy" id="41045"/>
    <lineage>
        <taxon>Eukaryota</taxon>
        <taxon>Sar</taxon>
        <taxon>Stramenopiles</taxon>
        <taxon>Oomycota</taxon>
        <taxon>Peronosporomycetes</taxon>
        <taxon>Pythiales</taxon>
        <taxon>Pythiaceae</taxon>
        <taxon>Pythium</taxon>
    </lineage>
</organism>
<evidence type="ECO:0000313" key="2">
    <source>
        <dbReference type="EMBL" id="TMW59575.1"/>
    </source>
</evidence>
<accession>A0A8K1CAM1</accession>
<dbReference type="EMBL" id="SPLM01000109">
    <property type="protein sequence ID" value="TMW59575.1"/>
    <property type="molecule type" value="Genomic_DNA"/>
</dbReference>
<evidence type="ECO:0000313" key="3">
    <source>
        <dbReference type="Proteomes" id="UP000794436"/>
    </source>
</evidence>
<comment type="caution">
    <text evidence="2">The sequence shown here is derived from an EMBL/GenBank/DDBJ whole genome shotgun (WGS) entry which is preliminary data.</text>
</comment>
<protein>
    <submittedName>
        <fullName evidence="2">Uncharacterized protein</fullName>
    </submittedName>
</protein>
<proteinExistence type="predicted"/>
<dbReference type="Proteomes" id="UP000794436">
    <property type="component" value="Unassembled WGS sequence"/>
</dbReference>
<dbReference type="AlphaFoldDB" id="A0A8K1CAM1"/>
<evidence type="ECO:0000256" key="1">
    <source>
        <dbReference type="SAM" id="MobiDB-lite"/>
    </source>
</evidence>
<feature type="region of interest" description="Disordered" evidence="1">
    <location>
        <begin position="70"/>
        <end position="115"/>
    </location>
</feature>
<keyword evidence="3" id="KW-1185">Reference proteome</keyword>